<dbReference type="InterPro" id="IPR022476">
    <property type="entry name" value="Spore_YabP/YqfC"/>
</dbReference>
<reference evidence="1 2" key="1">
    <citation type="submission" date="2016-08" db="EMBL/GenBank/DDBJ databases">
        <title>Complete Genome Sequence Of The Indigo Reducing Clostridium isatidis DSM15098.</title>
        <authorList>
            <person name="Little G.T."/>
            <person name="Minton N.P."/>
        </authorList>
    </citation>
    <scope>NUCLEOTIDE SEQUENCE [LARGE SCALE GENOMIC DNA]</scope>
    <source>
        <strain evidence="1 2">DSM 15098</strain>
    </source>
</reference>
<dbReference type="OrthoDB" id="2989236at2"/>
<dbReference type="KEGG" id="cia:BEN51_09285"/>
<organism evidence="1 2">
    <name type="scientific">Clostridium isatidis</name>
    <dbReference type="NCBI Taxonomy" id="182773"/>
    <lineage>
        <taxon>Bacteria</taxon>
        <taxon>Bacillati</taxon>
        <taxon>Bacillota</taxon>
        <taxon>Clostridia</taxon>
        <taxon>Eubacteriales</taxon>
        <taxon>Clostridiaceae</taxon>
        <taxon>Clostridium</taxon>
    </lineage>
</organism>
<dbReference type="InterPro" id="IPR022477">
    <property type="entry name" value="Spore_YqfC"/>
</dbReference>
<protein>
    <submittedName>
        <fullName evidence="1">Sporulation protein YqfC</fullName>
    </submittedName>
</protein>
<keyword evidence="2" id="KW-1185">Reference proteome</keyword>
<proteinExistence type="predicted"/>
<sequence>MQNKIDKGREIIAEKLNISKDIALDLPRISVIGQEEITIENHKGIVLFERNIIKVNTKLKPISIEGDNFEILYIGESTITISGKFNSISYEV</sequence>
<evidence type="ECO:0000313" key="2">
    <source>
        <dbReference type="Proteomes" id="UP000264883"/>
    </source>
</evidence>
<name>A0A343JDQ7_9CLOT</name>
<dbReference type="NCBIfam" id="TIGR02856">
    <property type="entry name" value="spore_yqfC"/>
    <property type="match status" value="1"/>
</dbReference>
<accession>A0A343JDQ7</accession>
<dbReference type="Proteomes" id="UP000264883">
    <property type="component" value="Chromosome"/>
</dbReference>
<evidence type="ECO:0000313" key="1">
    <source>
        <dbReference type="EMBL" id="ASW43665.1"/>
    </source>
</evidence>
<dbReference type="Pfam" id="PF07873">
    <property type="entry name" value="YabP"/>
    <property type="match status" value="1"/>
</dbReference>
<dbReference type="RefSeq" id="WP_119865801.1">
    <property type="nucleotide sequence ID" value="NZ_CP016786.1"/>
</dbReference>
<dbReference type="AlphaFoldDB" id="A0A343JDQ7"/>
<gene>
    <name evidence="1" type="ORF">BEN51_09285</name>
</gene>
<dbReference type="EMBL" id="CP016786">
    <property type="protein sequence ID" value="ASW43665.1"/>
    <property type="molecule type" value="Genomic_DNA"/>
</dbReference>